<dbReference type="Proteomes" id="UP000444721">
    <property type="component" value="Unassembled WGS sequence"/>
</dbReference>
<dbReference type="EMBL" id="VFQX01000013">
    <property type="protein sequence ID" value="KAF0981636.1"/>
    <property type="molecule type" value="Genomic_DNA"/>
</dbReference>
<dbReference type="VEuPathDB" id="AmoebaDB:NF0052640"/>
<dbReference type="RefSeq" id="XP_044566349.1">
    <property type="nucleotide sequence ID" value="XM_044702796.1"/>
</dbReference>
<evidence type="ECO:0000313" key="3">
    <source>
        <dbReference type="Proteomes" id="UP000444721"/>
    </source>
</evidence>
<dbReference type="OrthoDB" id="10439357at2759"/>
<feature type="compositionally biased region" description="Low complexity" evidence="1">
    <location>
        <begin position="1"/>
        <end position="26"/>
    </location>
</feature>
<name>A0A6A5C1T9_NAEFO</name>
<protein>
    <recommendedName>
        <fullName evidence="4">EF-hand domain-containing protein</fullName>
    </recommendedName>
</protein>
<feature type="region of interest" description="Disordered" evidence="1">
    <location>
        <begin position="1"/>
        <end position="149"/>
    </location>
</feature>
<feature type="compositionally biased region" description="Low complexity" evidence="1">
    <location>
        <begin position="125"/>
        <end position="146"/>
    </location>
</feature>
<comment type="caution">
    <text evidence="2">The sequence shown here is derived from an EMBL/GenBank/DDBJ whole genome shotgun (WGS) entry which is preliminary data.</text>
</comment>
<keyword evidence="3" id="KW-1185">Reference proteome</keyword>
<dbReference type="AlphaFoldDB" id="A0A6A5C1T9"/>
<feature type="compositionally biased region" description="Low complexity" evidence="1">
    <location>
        <begin position="61"/>
        <end position="97"/>
    </location>
</feature>
<feature type="compositionally biased region" description="Polar residues" evidence="1">
    <location>
        <begin position="102"/>
        <end position="124"/>
    </location>
</feature>
<evidence type="ECO:0000313" key="2">
    <source>
        <dbReference type="EMBL" id="KAF0981636.1"/>
    </source>
</evidence>
<reference evidence="2 3" key="1">
    <citation type="journal article" date="2019" name="Sci. Rep.">
        <title>Nanopore sequencing improves the draft genome of the human pathogenic amoeba Naegleria fowleri.</title>
        <authorList>
            <person name="Liechti N."/>
            <person name="Schurch N."/>
            <person name="Bruggmann R."/>
            <person name="Wittwer M."/>
        </authorList>
    </citation>
    <scope>NUCLEOTIDE SEQUENCE [LARGE SCALE GENOMIC DNA]</scope>
    <source>
        <strain evidence="2 3">ATCC 30894</strain>
    </source>
</reference>
<organism evidence="2 3">
    <name type="scientific">Naegleria fowleri</name>
    <name type="common">Brain eating amoeba</name>
    <dbReference type="NCBI Taxonomy" id="5763"/>
    <lineage>
        <taxon>Eukaryota</taxon>
        <taxon>Discoba</taxon>
        <taxon>Heterolobosea</taxon>
        <taxon>Tetramitia</taxon>
        <taxon>Eutetramitia</taxon>
        <taxon>Vahlkampfiidae</taxon>
        <taxon>Naegleria</taxon>
    </lineage>
</organism>
<gene>
    <name evidence="2" type="ORF">FDP41_012293</name>
</gene>
<evidence type="ECO:0000256" key="1">
    <source>
        <dbReference type="SAM" id="MobiDB-lite"/>
    </source>
</evidence>
<accession>A0A6A5C1T9</accession>
<evidence type="ECO:0008006" key="4">
    <source>
        <dbReference type="Google" id="ProtNLM"/>
    </source>
</evidence>
<proteinExistence type="predicted"/>
<sequence length="401" mass="44929">MSLAPRTRGLSKTTSKTSSGVATSTTMNDDDGGRSSSRHQISLQSKTTLSSVPSSREKRQSGSSSIKPETVPHSSSSAPSKPTTSLSSNTKLLSNPSMKQPKPSTTSNNNSPTILIPVNNHTPQSTNATTITSSSSRPEQTSSASTLAQNFRSKSPSFNFTVSKIQTYERVYQRVLQQKQMKNKQQPHHSFKTLNIYSDLALCLRLCGASPTTDHLMLHYNQHLKHSDESFTFGDFLDFLSKQYELERDMDYKDIFVKYFVLNSYGEKMLSVNLLKELLFESGLDPLTDSEEFDRFIKYILGDDYQKQVERFKKKQMKKKQSEMKEEEIQKPISSSGATLGSIVLTENGVEFVNPGVVATTSVVEKNNEVPKQTEVVDQSENEEKLELFISLEKFLELVKV</sequence>
<dbReference type="VEuPathDB" id="AmoebaDB:FDP41_012293"/>
<dbReference type="GeneID" id="68119508"/>
<feature type="compositionally biased region" description="Polar residues" evidence="1">
    <location>
        <begin position="34"/>
        <end position="53"/>
    </location>
</feature>
<dbReference type="VEuPathDB" id="AmoebaDB:NfTy_039380"/>